<dbReference type="AlphaFoldDB" id="A0A940YIB1"/>
<dbReference type="Proteomes" id="UP000678374">
    <property type="component" value="Unassembled WGS sequence"/>
</dbReference>
<protein>
    <submittedName>
        <fullName evidence="2">SlyX family protein</fullName>
    </submittedName>
</protein>
<name>A0A940YIB1_9BURK</name>
<feature type="region of interest" description="Disordered" evidence="1">
    <location>
        <begin position="51"/>
        <end position="71"/>
    </location>
</feature>
<accession>A0A940YIB1</accession>
<dbReference type="EMBL" id="JAGQDE010000004">
    <property type="protein sequence ID" value="MBQ0958626.1"/>
    <property type="molecule type" value="Genomic_DNA"/>
</dbReference>
<dbReference type="RefSeq" id="WP_210801140.1">
    <property type="nucleotide sequence ID" value="NZ_JAGQDE010000004.1"/>
</dbReference>
<dbReference type="Pfam" id="PF04102">
    <property type="entry name" value="SlyX"/>
    <property type="match status" value="1"/>
</dbReference>
<comment type="caution">
    <text evidence="2">The sequence shown here is derived from an EMBL/GenBank/DDBJ whole genome shotgun (WGS) entry which is preliminary data.</text>
</comment>
<reference evidence="2" key="1">
    <citation type="submission" date="2021-04" db="EMBL/GenBank/DDBJ databases">
        <title>The genome sequence of Ideonella sp. 4Y11.</title>
        <authorList>
            <person name="Liu Y."/>
        </authorList>
    </citation>
    <scope>NUCLEOTIDE SEQUENCE</scope>
    <source>
        <strain evidence="2">4Y11</strain>
    </source>
</reference>
<evidence type="ECO:0000313" key="2">
    <source>
        <dbReference type="EMBL" id="MBQ0958626.1"/>
    </source>
</evidence>
<sequence>MSESPDADQRLTALEIKISYLEDLTDTLNGLVARQQTQIEWLARELLQLRRQGGDSGTPGSGLLDERPPHY</sequence>
<proteinExistence type="predicted"/>
<keyword evidence="3" id="KW-1185">Reference proteome</keyword>
<evidence type="ECO:0000256" key="1">
    <source>
        <dbReference type="SAM" id="MobiDB-lite"/>
    </source>
</evidence>
<organism evidence="2 3">
    <name type="scientific">Ideonella aquatica</name>
    <dbReference type="NCBI Taxonomy" id="2824119"/>
    <lineage>
        <taxon>Bacteria</taxon>
        <taxon>Pseudomonadati</taxon>
        <taxon>Pseudomonadota</taxon>
        <taxon>Betaproteobacteria</taxon>
        <taxon>Burkholderiales</taxon>
        <taxon>Sphaerotilaceae</taxon>
        <taxon>Ideonella</taxon>
    </lineage>
</organism>
<dbReference type="InterPro" id="IPR007236">
    <property type="entry name" value="SlyX"/>
</dbReference>
<evidence type="ECO:0000313" key="3">
    <source>
        <dbReference type="Proteomes" id="UP000678374"/>
    </source>
</evidence>
<gene>
    <name evidence="2" type="ORF">KAK06_06600</name>
</gene>